<organism evidence="5 6">
    <name type="scientific">Dyadobacter fermentans (strain ATCC 700827 / DSM 18053 / CIP 107007 / KCTC 52180 / NS114)</name>
    <dbReference type="NCBI Taxonomy" id="471854"/>
    <lineage>
        <taxon>Bacteria</taxon>
        <taxon>Pseudomonadati</taxon>
        <taxon>Bacteroidota</taxon>
        <taxon>Cytophagia</taxon>
        <taxon>Cytophagales</taxon>
        <taxon>Spirosomataceae</taxon>
        <taxon>Dyadobacter</taxon>
    </lineage>
</organism>
<dbReference type="InterPro" id="IPR016032">
    <property type="entry name" value="Sig_transdc_resp-reg_C-effctor"/>
</dbReference>
<name>C6W346_DYAFD</name>
<dbReference type="InterPro" id="IPR000792">
    <property type="entry name" value="Tscrpt_reg_LuxR_C"/>
</dbReference>
<evidence type="ECO:0000313" key="6">
    <source>
        <dbReference type="Proteomes" id="UP000002011"/>
    </source>
</evidence>
<feature type="domain" description="HTH luxR-type" evidence="3">
    <location>
        <begin position="152"/>
        <end position="217"/>
    </location>
</feature>
<dbReference type="GO" id="GO:0000160">
    <property type="term" value="P:phosphorelay signal transduction system"/>
    <property type="evidence" value="ECO:0007669"/>
    <property type="project" value="InterPro"/>
</dbReference>
<dbReference type="Proteomes" id="UP000002011">
    <property type="component" value="Chromosome"/>
</dbReference>
<dbReference type="PANTHER" id="PTHR45566">
    <property type="entry name" value="HTH-TYPE TRANSCRIPTIONAL REGULATOR YHJB-RELATED"/>
    <property type="match status" value="1"/>
</dbReference>
<dbReference type="SUPFAM" id="SSF52172">
    <property type="entry name" value="CheY-like"/>
    <property type="match status" value="1"/>
</dbReference>
<proteinExistence type="predicted"/>
<dbReference type="PRINTS" id="PR00038">
    <property type="entry name" value="HTHLUXR"/>
</dbReference>
<dbReference type="KEGG" id="dfe:Dfer_0897"/>
<dbReference type="EMBL" id="CP001619">
    <property type="protein sequence ID" value="ACT92150.1"/>
    <property type="molecule type" value="Genomic_DNA"/>
</dbReference>
<dbReference type="Gene3D" id="3.40.50.2300">
    <property type="match status" value="1"/>
</dbReference>
<dbReference type="eggNOG" id="COG2197">
    <property type="taxonomic scope" value="Bacteria"/>
</dbReference>
<dbReference type="SUPFAM" id="SSF46894">
    <property type="entry name" value="C-terminal effector domain of the bipartite response regulators"/>
    <property type="match status" value="1"/>
</dbReference>
<dbReference type="Pfam" id="PF00196">
    <property type="entry name" value="GerE"/>
    <property type="match status" value="1"/>
</dbReference>
<dbReference type="CDD" id="cd06170">
    <property type="entry name" value="LuxR_C_like"/>
    <property type="match status" value="1"/>
</dbReference>
<evidence type="ECO:0000259" key="4">
    <source>
        <dbReference type="PROSITE" id="PS50110"/>
    </source>
</evidence>
<evidence type="ECO:0000259" key="3">
    <source>
        <dbReference type="PROSITE" id="PS50043"/>
    </source>
</evidence>
<dbReference type="InterPro" id="IPR011006">
    <property type="entry name" value="CheY-like_superfamily"/>
</dbReference>
<accession>C6W346</accession>
<dbReference type="PROSITE" id="PS00622">
    <property type="entry name" value="HTH_LUXR_1"/>
    <property type="match status" value="1"/>
</dbReference>
<dbReference type="PANTHER" id="PTHR45566:SF1">
    <property type="entry name" value="HTH-TYPE TRANSCRIPTIONAL REGULATOR YHJB-RELATED"/>
    <property type="match status" value="1"/>
</dbReference>
<dbReference type="PROSITE" id="PS50110">
    <property type="entry name" value="RESPONSE_REGULATORY"/>
    <property type="match status" value="1"/>
</dbReference>
<dbReference type="InterPro" id="IPR001789">
    <property type="entry name" value="Sig_transdc_resp-reg_receiver"/>
</dbReference>
<dbReference type="InterPro" id="IPR051015">
    <property type="entry name" value="EvgA-like"/>
</dbReference>
<dbReference type="AlphaFoldDB" id="C6W346"/>
<gene>
    <name evidence="5" type="ordered locus">Dfer_0897</name>
</gene>
<dbReference type="HOGENOM" id="CLU_1259772_0_0_10"/>
<keyword evidence="1" id="KW-0238">DNA-binding</keyword>
<dbReference type="PROSITE" id="PS50043">
    <property type="entry name" value="HTH_LUXR_2"/>
    <property type="match status" value="1"/>
</dbReference>
<dbReference type="STRING" id="471854.Dfer_0897"/>
<reference evidence="5 6" key="1">
    <citation type="journal article" date="2009" name="Stand. Genomic Sci.">
        <title>Complete genome sequence of Dyadobacter fermentans type strain (NS114).</title>
        <authorList>
            <person name="Lang E."/>
            <person name="Lapidus A."/>
            <person name="Chertkov O."/>
            <person name="Brettin T."/>
            <person name="Detter J.C."/>
            <person name="Han C."/>
            <person name="Copeland A."/>
            <person name="Glavina Del Rio T."/>
            <person name="Nolan M."/>
            <person name="Chen F."/>
            <person name="Lucas S."/>
            <person name="Tice H."/>
            <person name="Cheng J.F."/>
            <person name="Land M."/>
            <person name="Hauser L."/>
            <person name="Chang Y.J."/>
            <person name="Jeffries C.D."/>
            <person name="Kopitz M."/>
            <person name="Bruce D."/>
            <person name="Goodwin L."/>
            <person name="Pitluck S."/>
            <person name="Ovchinnikova G."/>
            <person name="Pati A."/>
            <person name="Ivanova N."/>
            <person name="Mavrommatis K."/>
            <person name="Chen A."/>
            <person name="Palaniappan K."/>
            <person name="Chain P."/>
            <person name="Bristow J."/>
            <person name="Eisen J.A."/>
            <person name="Markowitz V."/>
            <person name="Hugenholtz P."/>
            <person name="Goker M."/>
            <person name="Rohde M."/>
            <person name="Kyrpides N.C."/>
            <person name="Klenk H.P."/>
        </authorList>
    </citation>
    <scope>NUCLEOTIDE SEQUENCE [LARGE SCALE GENOMIC DNA]</scope>
    <source>
        <strain evidence="6">ATCC 700827 / DSM 18053 / CIP 107007 / KCTC 52180 / NS114</strain>
    </source>
</reference>
<protein>
    <submittedName>
        <fullName evidence="5">Two component transcriptional regulator, LuxR family</fullName>
    </submittedName>
</protein>
<evidence type="ECO:0000256" key="2">
    <source>
        <dbReference type="PROSITE-ProRule" id="PRU00169"/>
    </source>
</evidence>
<keyword evidence="6" id="KW-1185">Reference proteome</keyword>
<dbReference type="GO" id="GO:0006355">
    <property type="term" value="P:regulation of DNA-templated transcription"/>
    <property type="evidence" value="ECO:0007669"/>
    <property type="project" value="InterPro"/>
</dbReference>
<dbReference type="OrthoDB" id="941719at2"/>
<dbReference type="RefSeq" id="WP_015810404.1">
    <property type="nucleotide sequence ID" value="NC_013037.1"/>
</dbReference>
<sequence>MTELSGADARAIIIVDTYPVSRQGLAALLTAEFPQWSIAQAKTVNELTGSEPGLSSGLFILVINSDFEEEEYNPVTELRNTYPNAHIILYGEELRAEAAIDYLKNGVKGYISKHKDLTELVSCVLTVNAGGTYLSDDHLKSLFRYLIENYKTSRKQDLLTPRQREVAKLLVQGLTTSGIAEHTGLHISTISTFKAAIFAKLGIDNVVKLKQLLADEDNV</sequence>
<dbReference type="SMART" id="SM00421">
    <property type="entry name" value="HTH_LUXR"/>
    <property type="match status" value="1"/>
</dbReference>
<evidence type="ECO:0000313" key="5">
    <source>
        <dbReference type="EMBL" id="ACT92150.1"/>
    </source>
</evidence>
<dbReference type="GO" id="GO:0003677">
    <property type="term" value="F:DNA binding"/>
    <property type="evidence" value="ECO:0007669"/>
    <property type="project" value="UniProtKB-KW"/>
</dbReference>
<evidence type="ECO:0000256" key="1">
    <source>
        <dbReference type="ARBA" id="ARBA00023125"/>
    </source>
</evidence>
<comment type="caution">
    <text evidence="2">Lacks conserved residue(s) required for the propagation of feature annotation.</text>
</comment>
<feature type="domain" description="Response regulatory" evidence="4">
    <location>
        <begin position="11"/>
        <end position="128"/>
    </location>
</feature>